<protein>
    <submittedName>
        <fullName evidence="2">Uncharacterized protein</fullName>
    </submittedName>
</protein>
<dbReference type="VEuPathDB" id="FungiDB:FOXG_14456"/>
<dbReference type="EnsemblFungi" id="FOXG_15024T0">
    <property type="protein sequence ID" value="FOXG_15024P0"/>
    <property type="gene ID" value="FOXG_15024"/>
</dbReference>
<gene>
    <name evidence="2" type="primary">28955611</name>
</gene>
<organism evidence="2 3">
    <name type="scientific">Fusarium oxysporum (strain Fo5176)</name>
    <name type="common">Fusarium vascular wilt</name>
    <dbReference type="NCBI Taxonomy" id="660025"/>
    <lineage>
        <taxon>Eukaryota</taxon>
        <taxon>Fungi</taxon>
        <taxon>Dikarya</taxon>
        <taxon>Ascomycota</taxon>
        <taxon>Pezizomycotina</taxon>
        <taxon>Sordariomycetes</taxon>
        <taxon>Hypocreomycetidae</taxon>
        <taxon>Hypocreales</taxon>
        <taxon>Nectriaceae</taxon>
        <taxon>Fusarium</taxon>
        <taxon>Fusarium oxysporum species complex</taxon>
    </lineage>
</organism>
<name>A0A0D2YFD6_FUSOF</name>
<dbReference type="Proteomes" id="UP000002489">
    <property type="component" value="Unassembled WGS sequence"/>
</dbReference>
<sequence>MVGRLKETSACNGKSGPGSRPDNPVGRGSVWGPEEGSSPARNRASARGTVGRLSMSSRSLYTGRRGRTRMSVGQEDRI</sequence>
<reference evidence="2" key="2">
    <citation type="submission" date="2025-05" db="UniProtKB">
        <authorList>
            <consortium name="EnsemblFungi"/>
        </authorList>
    </citation>
    <scope>IDENTIFICATION</scope>
    <source>
        <strain evidence="2">4287 / CBS 123668 / FGSC 9935 / NRRL 34936</strain>
    </source>
</reference>
<accession>A0A0D2YFD6</accession>
<evidence type="ECO:0000256" key="1">
    <source>
        <dbReference type="SAM" id="MobiDB-lite"/>
    </source>
</evidence>
<proteinExistence type="predicted"/>
<dbReference type="EnsemblFungi" id="FOXG_14456T0">
    <property type="protein sequence ID" value="FOXG_14456P0"/>
    <property type="gene ID" value="FOXG_14456"/>
</dbReference>
<dbReference type="AlphaFoldDB" id="A0A0D2YFD6"/>
<feature type="region of interest" description="Disordered" evidence="1">
    <location>
        <begin position="1"/>
        <end position="78"/>
    </location>
</feature>
<evidence type="ECO:0000313" key="2">
    <source>
        <dbReference type="EnsemblFungi" id="FOXG_15024P0"/>
    </source>
</evidence>
<evidence type="ECO:0000313" key="3">
    <source>
        <dbReference type="Proteomes" id="UP000002489"/>
    </source>
</evidence>
<reference evidence="3" key="1">
    <citation type="journal article" date="2012" name="Mol. Plant Microbe Interact.">
        <title>A highly conserved effector in Fusarium oxysporum is required for full virulence on Arabidopsis.</title>
        <authorList>
            <person name="Thatcher L.F."/>
            <person name="Gardiner D.M."/>
            <person name="Kazan K."/>
            <person name="Manners J."/>
        </authorList>
    </citation>
    <scope>NUCLEOTIDE SEQUENCE [LARGE SCALE GENOMIC DNA]</scope>
    <source>
        <strain evidence="3">Fo5176</strain>
    </source>
</reference>